<evidence type="ECO:0000313" key="2">
    <source>
        <dbReference type="Proteomes" id="UP001637618"/>
    </source>
</evidence>
<protein>
    <submittedName>
        <fullName evidence="1">Type III secretion protein HrpF</fullName>
    </submittedName>
</protein>
<comment type="caution">
    <text evidence="1">The sequence shown here is derived from an EMBL/GenBank/DDBJ whole genome shotgun (WGS) entry which is preliminary data.</text>
</comment>
<reference evidence="1" key="1">
    <citation type="submission" date="2022-11" db="EMBL/GenBank/DDBJ databases">
        <title>Draft genome sequences of strains of Pseudomonas imrae sp. nov.</title>
        <authorList>
            <person name="Salva Serra F."/>
            <person name="Nimje P."/>
            <person name="Moore E.R.B."/>
            <person name="Marathe N.P."/>
        </authorList>
    </citation>
    <scope>NUCLEOTIDE SEQUENCE</scope>
    <source>
        <strain evidence="1">15FMM2</strain>
    </source>
</reference>
<proteinExistence type="predicted"/>
<gene>
    <name evidence="1" type="ORF">OOJ96_00295</name>
</gene>
<keyword evidence="2" id="KW-1185">Reference proteome</keyword>
<dbReference type="EMBL" id="JAPEQY010000001">
    <property type="protein sequence ID" value="MFO2475846.1"/>
    <property type="molecule type" value="Genomic_DNA"/>
</dbReference>
<dbReference type="Proteomes" id="UP001637618">
    <property type="component" value="Unassembled WGS sequence"/>
</dbReference>
<sequence length="72" mass="8098">MSTYESIQRGIDSRFLKARQVVDDLAQNNTGSLEDVQLFHDAMKNLQFASVALKEQTRLKSSLAKTIIDAIQ</sequence>
<name>A0ACC7P863_9PSED</name>
<evidence type="ECO:0000313" key="1">
    <source>
        <dbReference type="EMBL" id="MFO2475846.1"/>
    </source>
</evidence>
<accession>A0ACC7P863</accession>
<organism evidence="1 2">
    <name type="scientific">Pseudomonas imrae</name>
    <dbReference type="NCBI Taxonomy" id="2992837"/>
    <lineage>
        <taxon>Bacteria</taxon>
        <taxon>Pseudomonadati</taxon>
        <taxon>Pseudomonadota</taxon>
        <taxon>Gammaproteobacteria</taxon>
        <taxon>Pseudomonadales</taxon>
        <taxon>Pseudomonadaceae</taxon>
        <taxon>Pseudomonas</taxon>
    </lineage>
</organism>